<keyword evidence="12" id="KW-1185">Reference proteome</keyword>
<keyword evidence="6 8" id="KW-0472">Membrane</keyword>
<protein>
    <submittedName>
        <fullName evidence="11">ATP-binding cassette subfamily B protein</fullName>
    </submittedName>
</protein>
<comment type="subcellular location">
    <subcellularLocation>
        <location evidence="1">Cell membrane</location>
        <topology evidence="1">Multi-pass membrane protein</topology>
    </subcellularLocation>
</comment>
<dbReference type="Pfam" id="PF00005">
    <property type="entry name" value="ABC_tran"/>
    <property type="match status" value="1"/>
</dbReference>
<evidence type="ECO:0000256" key="2">
    <source>
        <dbReference type="ARBA" id="ARBA00022692"/>
    </source>
</evidence>
<feature type="transmembrane region" description="Helical" evidence="8">
    <location>
        <begin position="12"/>
        <end position="32"/>
    </location>
</feature>
<evidence type="ECO:0000256" key="8">
    <source>
        <dbReference type="SAM" id="Phobius"/>
    </source>
</evidence>
<dbReference type="InterPro" id="IPR039421">
    <property type="entry name" value="Type_1_exporter"/>
</dbReference>
<name>A0ABS4YM34_9MICO</name>
<dbReference type="SUPFAM" id="SSF90123">
    <property type="entry name" value="ABC transporter transmembrane region"/>
    <property type="match status" value="1"/>
</dbReference>
<dbReference type="CDD" id="cd18543">
    <property type="entry name" value="ABC_6TM_Rv0194_D1_like"/>
    <property type="match status" value="1"/>
</dbReference>
<dbReference type="PROSITE" id="PS50893">
    <property type="entry name" value="ABC_TRANSPORTER_2"/>
    <property type="match status" value="1"/>
</dbReference>
<dbReference type="Proteomes" id="UP000698222">
    <property type="component" value="Unassembled WGS sequence"/>
</dbReference>
<dbReference type="GO" id="GO:0005524">
    <property type="term" value="F:ATP binding"/>
    <property type="evidence" value="ECO:0007669"/>
    <property type="project" value="UniProtKB-KW"/>
</dbReference>
<evidence type="ECO:0000256" key="1">
    <source>
        <dbReference type="ARBA" id="ARBA00004651"/>
    </source>
</evidence>
<evidence type="ECO:0000256" key="4">
    <source>
        <dbReference type="ARBA" id="ARBA00022840"/>
    </source>
</evidence>
<evidence type="ECO:0000259" key="9">
    <source>
        <dbReference type="PROSITE" id="PS50893"/>
    </source>
</evidence>
<dbReference type="InterPro" id="IPR017871">
    <property type="entry name" value="ABC_transporter-like_CS"/>
</dbReference>
<feature type="transmembrane region" description="Helical" evidence="8">
    <location>
        <begin position="241"/>
        <end position="261"/>
    </location>
</feature>
<dbReference type="InterPro" id="IPR027417">
    <property type="entry name" value="P-loop_NTPase"/>
</dbReference>
<feature type="transmembrane region" description="Helical" evidence="8">
    <location>
        <begin position="126"/>
        <end position="148"/>
    </location>
</feature>
<dbReference type="SMART" id="SM00382">
    <property type="entry name" value="AAA"/>
    <property type="match status" value="1"/>
</dbReference>
<dbReference type="PANTHER" id="PTHR43394">
    <property type="entry name" value="ATP-DEPENDENT PERMEASE MDL1, MITOCHONDRIAL"/>
    <property type="match status" value="1"/>
</dbReference>
<organism evidence="11 12">
    <name type="scientific">Brachybacterium fresconis</name>
    <dbReference type="NCBI Taxonomy" id="173363"/>
    <lineage>
        <taxon>Bacteria</taxon>
        <taxon>Bacillati</taxon>
        <taxon>Actinomycetota</taxon>
        <taxon>Actinomycetes</taxon>
        <taxon>Micrococcales</taxon>
        <taxon>Dermabacteraceae</taxon>
        <taxon>Brachybacterium</taxon>
    </lineage>
</organism>
<dbReference type="InterPro" id="IPR003593">
    <property type="entry name" value="AAA+_ATPase"/>
</dbReference>
<accession>A0ABS4YM34</accession>
<dbReference type="EMBL" id="JAGIOC010000001">
    <property type="protein sequence ID" value="MBP2409854.1"/>
    <property type="molecule type" value="Genomic_DNA"/>
</dbReference>
<dbReference type="InterPro" id="IPR011527">
    <property type="entry name" value="ABC1_TM_dom"/>
</dbReference>
<evidence type="ECO:0000256" key="6">
    <source>
        <dbReference type="ARBA" id="ARBA00023136"/>
    </source>
</evidence>
<comment type="caution">
    <text evidence="11">The sequence shown here is derived from an EMBL/GenBank/DDBJ whole genome shotgun (WGS) entry which is preliminary data.</text>
</comment>
<keyword evidence="4 11" id="KW-0067">ATP-binding</keyword>
<evidence type="ECO:0000256" key="5">
    <source>
        <dbReference type="ARBA" id="ARBA00022989"/>
    </source>
</evidence>
<dbReference type="PROSITE" id="PS00211">
    <property type="entry name" value="ABC_TRANSPORTER_1"/>
    <property type="match status" value="1"/>
</dbReference>
<dbReference type="Gene3D" id="3.40.50.300">
    <property type="entry name" value="P-loop containing nucleotide triphosphate hydrolases"/>
    <property type="match status" value="1"/>
</dbReference>
<proteinExistence type="predicted"/>
<dbReference type="Gene3D" id="1.20.1560.10">
    <property type="entry name" value="ABC transporter type 1, transmembrane domain"/>
    <property type="match status" value="1"/>
</dbReference>
<dbReference type="PROSITE" id="PS50929">
    <property type="entry name" value="ABC_TM1F"/>
    <property type="match status" value="1"/>
</dbReference>
<gene>
    <name evidence="11" type="ORF">JOF44_002757</name>
</gene>
<dbReference type="Pfam" id="PF00664">
    <property type="entry name" value="ABC_membrane"/>
    <property type="match status" value="1"/>
</dbReference>
<feature type="domain" description="ABC transporter" evidence="9">
    <location>
        <begin position="334"/>
        <end position="576"/>
    </location>
</feature>
<evidence type="ECO:0000259" key="10">
    <source>
        <dbReference type="PROSITE" id="PS50929"/>
    </source>
</evidence>
<keyword evidence="3" id="KW-0547">Nucleotide-binding</keyword>
<evidence type="ECO:0000313" key="12">
    <source>
        <dbReference type="Proteomes" id="UP000698222"/>
    </source>
</evidence>
<dbReference type="InterPro" id="IPR003439">
    <property type="entry name" value="ABC_transporter-like_ATP-bd"/>
</dbReference>
<evidence type="ECO:0000256" key="7">
    <source>
        <dbReference type="SAM" id="MobiDB-lite"/>
    </source>
</evidence>
<evidence type="ECO:0000256" key="3">
    <source>
        <dbReference type="ARBA" id="ARBA00022741"/>
    </source>
</evidence>
<dbReference type="SUPFAM" id="SSF52540">
    <property type="entry name" value="P-loop containing nucleoside triphosphate hydrolases"/>
    <property type="match status" value="1"/>
</dbReference>
<evidence type="ECO:0000313" key="11">
    <source>
        <dbReference type="EMBL" id="MBP2409854.1"/>
    </source>
</evidence>
<feature type="transmembrane region" description="Helical" evidence="8">
    <location>
        <begin position="52"/>
        <end position="71"/>
    </location>
</feature>
<feature type="transmembrane region" description="Helical" evidence="8">
    <location>
        <begin position="154"/>
        <end position="173"/>
    </location>
</feature>
<keyword evidence="5 8" id="KW-1133">Transmembrane helix</keyword>
<dbReference type="InterPro" id="IPR036640">
    <property type="entry name" value="ABC1_TM_sf"/>
</dbReference>
<keyword evidence="2 8" id="KW-0812">Transmembrane</keyword>
<feature type="region of interest" description="Disordered" evidence="7">
    <location>
        <begin position="599"/>
        <end position="654"/>
    </location>
</feature>
<feature type="compositionally biased region" description="Basic and acidic residues" evidence="7">
    <location>
        <begin position="643"/>
        <end position="654"/>
    </location>
</feature>
<sequence length="654" mass="70772">MSRLWQTVRPIRFRLYLGLFSALTASLVALMIPQVLEFIVNRLETDAVASTIWTGGAIVLALGLIEAMLIWMRRTFAVAPSTTVEKQIRVNFYEKLQHMPVSFHDGWGSGQLLSRMLTDINQIRRWIAFGMIMVVTSSVTIVVGMCLLWRSSGILAIIFFLAAVPVSVIAYRFNRSFSVLSRRAQDQNGDLATTIEQSVQGIRVLKAFGRGPNALDDFTDQADELRRTEVRKATAIARFDMSMFMLPELALGIALLAGLYLTADGSITTGQLASYFATATLVVGPVRQLGSLLGQAVNATTALDRHYEVMDEANSITSPPDPTPVDPARAVGAVRLEGIHFRYQDAPGHVGDVLDGVDLEIRPGETMALVGVTGSGKSTLLQLVPRLYEVTEGSLTIDGVDVRAMDLITLRTLTAFAFEDATLFSDSVRENVLLGANPALSDAEREQLLDLALRTADATFAFDLPEGVDTPIGEEGMSLSGGQRQRLALARAIAAKPAVLLLDDPLSALDTKTEETVTTRLREVLEGTTTLIVAHRTSTVALADRVAMLDHGRVVAVGTHTELLKSSARYRWVIANQAEEARRDQDIETLTGELELAAIQQAAGDESPTAGPDGAPSTAPPGEPADADRERTVTAGNPAVGGRRPEREDGEEQR</sequence>
<dbReference type="PANTHER" id="PTHR43394:SF1">
    <property type="entry name" value="ATP-BINDING CASSETTE SUB-FAMILY B MEMBER 10, MITOCHONDRIAL"/>
    <property type="match status" value="1"/>
</dbReference>
<reference evidence="11 12" key="1">
    <citation type="submission" date="2021-03" db="EMBL/GenBank/DDBJ databases">
        <title>Sequencing the genomes of 1000 actinobacteria strains.</title>
        <authorList>
            <person name="Klenk H.-P."/>
        </authorList>
    </citation>
    <scope>NUCLEOTIDE SEQUENCE [LARGE SCALE GENOMIC DNA]</scope>
    <source>
        <strain evidence="11 12">DSM 14564</strain>
    </source>
</reference>
<feature type="domain" description="ABC transmembrane type-1" evidence="10">
    <location>
        <begin position="17"/>
        <end position="298"/>
    </location>
</feature>